<sequence length="427" mass="47507">MNRNTILGTLGVSLLLFLAGMVSQQEANSIHSVDPVGSNSPSSQLIADRAETKTQTSQLASANNRFGFNLWTQISQQQPEANIVISPSSIAIALAMARNGTDGSTKAEMTTVLELDLLDPATMDNSYGKLIENLKTADPNVKLAIANSLWVNRDITLKDSFVNNAKEFYQAEVTNLDFADSQAKNTINDWVASNTANQISEIVDSVSADDALYLINAIYFKGIWAKKFDVDATVEQPFYTAANDSKSQPMMSQTGDYRYYQSDRFQAVRLPYGEKEELGMYIFLPQETSSLAEFNQQLNYDNWQEWISSMRSRDGKITIPRFKLEYELDLTESLSELGIEQVFDSSQADFSAMTDLSVAVDGVKHKTFIEVNEEGTEAAGVTSIGIRITSVQTENESFKMNVNRPFFFAIRDDITESIIFMGNVIEP</sequence>
<gene>
    <name evidence="4" type="ORF">I4641_13265</name>
</gene>
<evidence type="ECO:0000259" key="3">
    <source>
        <dbReference type="SMART" id="SM00093"/>
    </source>
</evidence>
<comment type="similarity">
    <text evidence="1">Belongs to the serpin family.</text>
</comment>
<dbReference type="Proteomes" id="UP000729733">
    <property type="component" value="Unassembled WGS sequence"/>
</dbReference>
<dbReference type="GO" id="GO:0005615">
    <property type="term" value="C:extracellular space"/>
    <property type="evidence" value="ECO:0007669"/>
    <property type="project" value="InterPro"/>
</dbReference>
<dbReference type="CDD" id="cd19588">
    <property type="entry name" value="serpin_miropin-like"/>
    <property type="match status" value="1"/>
</dbReference>
<evidence type="ECO:0000256" key="1">
    <source>
        <dbReference type="RuleBase" id="RU000411"/>
    </source>
</evidence>
<accession>A0A964BQW1</accession>
<dbReference type="InterPro" id="IPR036186">
    <property type="entry name" value="Serpin_sf"/>
</dbReference>
<dbReference type="Gene3D" id="2.30.39.10">
    <property type="entry name" value="Alpha-1-antitrypsin, domain 1"/>
    <property type="match status" value="1"/>
</dbReference>
<dbReference type="GO" id="GO:0004867">
    <property type="term" value="F:serine-type endopeptidase inhibitor activity"/>
    <property type="evidence" value="ECO:0007669"/>
    <property type="project" value="InterPro"/>
</dbReference>
<dbReference type="Gene3D" id="3.30.497.10">
    <property type="entry name" value="Antithrombin, subunit I, domain 2"/>
    <property type="match status" value="1"/>
</dbReference>
<name>A0A964BQW1_9CYAN</name>
<dbReference type="EMBL" id="JADWDC010000032">
    <property type="protein sequence ID" value="MCC0177949.1"/>
    <property type="molecule type" value="Genomic_DNA"/>
</dbReference>
<dbReference type="PROSITE" id="PS00284">
    <property type="entry name" value="SERPIN"/>
    <property type="match status" value="1"/>
</dbReference>
<evidence type="ECO:0000313" key="4">
    <source>
        <dbReference type="EMBL" id="MCC0177949.1"/>
    </source>
</evidence>
<reference evidence="4" key="1">
    <citation type="journal article" date="2021" name="Antonie Van Leeuwenhoek">
        <title>Draft genome and description of Waterburya agarophytonicola gen. nov. sp. nov. (Pleurocapsales, Cyanobacteria): a seaweed symbiont.</title>
        <authorList>
            <person name="Bonthond G."/>
            <person name="Shalygin S."/>
            <person name="Bayer T."/>
            <person name="Weinberger F."/>
        </authorList>
    </citation>
    <scope>NUCLEOTIDE SEQUENCE</scope>
    <source>
        <strain evidence="4">KI4</strain>
    </source>
</reference>
<evidence type="ECO:0000256" key="2">
    <source>
        <dbReference type="SAM" id="SignalP"/>
    </source>
</evidence>
<feature type="signal peptide" evidence="2">
    <location>
        <begin position="1"/>
        <end position="27"/>
    </location>
</feature>
<proteinExistence type="inferred from homology"/>
<dbReference type="AlphaFoldDB" id="A0A964BQW1"/>
<feature type="domain" description="Serpin" evidence="3">
    <location>
        <begin position="68"/>
        <end position="427"/>
    </location>
</feature>
<keyword evidence="5" id="KW-1185">Reference proteome</keyword>
<dbReference type="Pfam" id="PF00079">
    <property type="entry name" value="Serpin"/>
    <property type="match status" value="1"/>
</dbReference>
<comment type="caution">
    <text evidence="4">The sequence shown here is derived from an EMBL/GenBank/DDBJ whole genome shotgun (WGS) entry which is preliminary data.</text>
</comment>
<dbReference type="PANTHER" id="PTHR11461">
    <property type="entry name" value="SERINE PROTEASE INHIBITOR, SERPIN"/>
    <property type="match status" value="1"/>
</dbReference>
<feature type="chain" id="PRO_5037362455" evidence="2">
    <location>
        <begin position="28"/>
        <end position="427"/>
    </location>
</feature>
<dbReference type="PANTHER" id="PTHR11461:SF211">
    <property type="entry name" value="GH10112P-RELATED"/>
    <property type="match status" value="1"/>
</dbReference>
<dbReference type="InterPro" id="IPR023796">
    <property type="entry name" value="Serpin_dom"/>
</dbReference>
<evidence type="ECO:0000313" key="5">
    <source>
        <dbReference type="Proteomes" id="UP000729733"/>
    </source>
</evidence>
<organism evidence="4 5">
    <name type="scientific">Waterburya agarophytonicola KI4</name>
    <dbReference type="NCBI Taxonomy" id="2874699"/>
    <lineage>
        <taxon>Bacteria</taxon>
        <taxon>Bacillati</taxon>
        <taxon>Cyanobacteriota</taxon>
        <taxon>Cyanophyceae</taxon>
        <taxon>Pleurocapsales</taxon>
        <taxon>Hyellaceae</taxon>
        <taxon>Waterburya</taxon>
        <taxon>Waterburya agarophytonicola</taxon>
    </lineage>
</organism>
<dbReference type="RefSeq" id="WP_229641015.1">
    <property type="nucleotide sequence ID" value="NZ_JADWDC010000032.1"/>
</dbReference>
<dbReference type="InterPro" id="IPR042178">
    <property type="entry name" value="Serpin_sf_1"/>
</dbReference>
<dbReference type="SUPFAM" id="SSF56574">
    <property type="entry name" value="Serpins"/>
    <property type="match status" value="1"/>
</dbReference>
<dbReference type="FunFam" id="3.30.497.10:FF:000001">
    <property type="entry name" value="Serine protease inhibitor"/>
    <property type="match status" value="1"/>
</dbReference>
<keyword evidence="2" id="KW-0732">Signal</keyword>
<dbReference type="SMART" id="SM00093">
    <property type="entry name" value="SERPIN"/>
    <property type="match status" value="1"/>
</dbReference>
<dbReference type="InterPro" id="IPR023795">
    <property type="entry name" value="Serpin_CS"/>
</dbReference>
<protein>
    <submittedName>
        <fullName evidence="4">Serpin family protein</fullName>
    </submittedName>
</protein>
<dbReference type="InterPro" id="IPR000215">
    <property type="entry name" value="Serpin_fam"/>
</dbReference>
<dbReference type="InterPro" id="IPR042185">
    <property type="entry name" value="Serpin_sf_2"/>
</dbReference>